<accession>A0AAQ3NZX3</accession>
<protein>
    <submittedName>
        <fullName evidence="1">Uncharacterized protein</fullName>
    </submittedName>
</protein>
<gene>
    <name evidence="1" type="ORF">V8G54_006476</name>
</gene>
<sequence>MMAAVSSCDSDWRAVVTVLGSKLGQLEKNKRKSVLKLCIRVGFEFLLGLDQFLTVLNTKQIRFVQLGFPIMCTAAAPPLLPLCCYFFSRRCHLSSPIHFFHHCRFAIVIPPPPAAMQKAATMDHNRKSVSPPPCCNGRSKNRYQFPPWPKFDNTVIYI</sequence>
<name>A0AAQ3NZX3_VIGMU</name>
<proteinExistence type="predicted"/>
<dbReference type="AlphaFoldDB" id="A0AAQ3NZX3"/>
<reference evidence="1 2" key="1">
    <citation type="journal article" date="2023" name="Life. Sci Alliance">
        <title>Evolutionary insights into 3D genome organization and epigenetic landscape of Vigna mungo.</title>
        <authorList>
            <person name="Junaid A."/>
            <person name="Singh B."/>
            <person name="Bhatia S."/>
        </authorList>
    </citation>
    <scope>NUCLEOTIDE SEQUENCE [LARGE SCALE GENOMIC DNA]</scope>
    <source>
        <strain evidence="1">Urdbean</strain>
    </source>
</reference>
<dbReference type="EMBL" id="CP144699">
    <property type="protein sequence ID" value="WVZ19154.1"/>
    <property type="molecule type" value="Genomic_DNA"/>
</dbReference>
<dbReference type="Proteomes" id="UP001374535">
    <property type="component" value="Chromosome 2"/>
</dbReference>
<evidence type="ECO:0000313" key="1">
    <source>
        <dbReference type="EMBL" id="WVZ19154.1"/>
    </source>
</evidence>
<keyword evidence="2" id="KW-1185">Reference proteome</keyword>
<organism evidence="1 2">
    <name type="scientific">Vigna mungo</name>
    <name type="common">Black gram</name>
    <name type="synonym">Phaseolus mungo</name>
    <dbReference type="NCBI Taxonomy" id="3915"/>
    <lineage>
        <taxon>Eukaryota</taxon>
        <taxon>Viridiplantae</taxon>
        <taxon>Streptophyta</taxon>
        <taxon>Embryophyta</taxon>
        <taxon>Tracheophyta</taxon>
        <taxon>Spermatophyta</taxon>
        <taxon>Magnoliopsida</taxon>
        <taxon>eudicotyledons</taxon>
        <taxon>Gunneridae</taxon>
        <taxon>Pentapetalae</taxon>
        <taxon>rosids</taxon>
        <taxon>fabids</taxon>
        <taxon>Fabales</taxon>
        <taxon>Fabaceae</taxon>
        <taxon>Papilionoideae</taxon>
        <taxon>50 kb inversion clade</taxon>
        <taxon>NPAAA clade</taxon>
        <taxon>indigoferoid/millettioid clade</taxon>
        <taxon>Phaseoleae</taxon>
        <taxon>Vigna</taxon>
    </lineage>
</organism>
<evidence type="ECO:0000313" key="2">
    <source>
        <dbReference type="Proteomes" id="UP001374535"/>
    </source>
</evidence>